<feature type="region of interest" description="Disordered" evidence="1">
    <location>
        <begin position="243"/>
        <end position="301"/>
    </location>
</feature>
<organism evidence="2 3">
    <name type="scientific">Ophiocordyceps sinensis</name>
    <dbReference type="NCBI Taxonomy" id="72228"/>
    <lineage>
        <taxon>Eukaryota</taxon>
        <taxon>Fungi</taxon>
        <taxon>Dikarya</taxon>
        <taxon>Ascomycota</taxon>
        <taxon>Pezizomycotina</taxon>
        <taxon>Sordariomycetes</taxon>
        <taxon>Hypocreomycetidae</taxon>
        <taxon>Hypocreales</taxon>
        <taxon>Ophiocordycipitaceae</taxon>
        <taxon>Ophiocordyceps</taxon>
    </lineage>
</organism>
<name>A0A8H4PSJ3_9HYPO</name>
<dbReference type="Proteomes" id="UP000557566">
    <property type="component" value="Unassembled WGS sequence"/>
</dbReference>
<evidence type="ECO:0000313" key="2">
    <source>
        <dbReference type="EMBL" id="KAF4509667.1"/>
    </source>
</evidence>
<dbReference type="EMBL" id="JAAVMX010000004">
    <property type="protein sequence ID" value="KAF4509667.1"/>
    <property type="molecule type" value="Genomic_DNA"/>
</dbReference>
<sequence>MPAQTPNEMAPANTKANYKSYEAQARMVRAIVAAHPDVKWNYKEITACYGSDMTEHALNHRFRRLRAQALIVHEARRVGLDIKEMMAPDDLPNTKEAVDKNNIAKYFGQSTPDGIQFQFRGIKHDADKLRAVEAAGGDVANCLQGGGVSTPFSTPSKPTPARGTGTGSRRKRIRYDVDKDDDDADGPVENWSDRDETPSKRAKPAPASRGVVAGQKTATPRRAAAIKAKLTIADVAAAQLQGSVSPPPVEASSDPYMGSFMGSPDQKTAAPRTPCRAGGSFADGLWSSAMNMDDGYGDGEI</sequence>
<keyword evidence="3" id="KW-1185">Reference proteome</keyword>
<gene>
    <name evidence="2" type="ORF">G6O67_003813</name>
</gene>
<reference evidence="2 3" key="1">
    <citation type="journal article" date="2020" name="Genome Biol. Evol.">
        <title>A new high-quality draft genome assembly of the Chinese cordyceps Ophiocordyceps sinensis.</title>
        <authorList>
            <person name="Shu R."/>
            <person name="Zhang J."/>
            <person name="Meng Q."/>
            <person name="Zhang H."/>
            <person name="Zhou G."/>
            <person name="Li M."/>
            <person name="Wu P."/>
            <person name="Zhao Y."/>
            <person name="Chen C."/>
            <person name="Qin Q."/>
        </authorList>
    </citation>
    <scope>NUCLEOTIDE SEQUENCE [LARGE SCALE GENOMIC DNA]</scope>
    <source>
        <strain evidence="2 3">IOZ07</strain>
    </source>
</reference>
<evidence type="ECO:0000313" key="3">
    <source>
        <dbReference type="Proteomes" id="UP000557566"/>
    </source>
</evidence>
<dbReference type="OrthoDB" id="4828117at2759"/>
<protein>
    <submittedName>
        <fullName evidence="2">Uncharacterized protein</fullName>
    </submittedName>
</protein>
<feature type="region of interest" description="Disordered" evidence="1">
    <location>
        <begin position="146"/>
        <end position="218"/>
    </location>
</feature>
<feature type="compositionally biased region" description="Low complexity" evidence="1">
    <location>
        <begin position="149"/>
        <end position="160"/>
    </location>
</feature>
<proteinExistence type="predicted"/>
<evidence type="ECO:0000256" key="1">
    <source>
        <dbReference type="SAM" id="MobiDB-lite"/>
    </source>
</evidence>
<accession>A0A8H4PSJ3</accession>
<comment type="caution">
    <text evidence="2">The sequence shown here is derived from an EMBL/GenBank/DDBJ whole genome shotgun (WGS) entry which is preliminary data.</text>
</comment>
<dbReference type="AlphaFoldDB" id="A0A8H4PSJ3"/>